<organism evidence="1 2">
    <name type="scientific">Aphidius gifuensis</name>
    <name type="common">Parasitoid wasp</name>
    <dbReference type="NCBI Taxonomy" id="684658"/>
    <lineage>
        <taxon>Eukaryota</taxon>
        <taxon>Metazoa</taxon>
        <taxon>Ecdysozoa</taxon>
        <taxon>Arthropoda</taxon>
        <taxon>Hexapoda</taxon>
        <taxon>Insecta</taxon>
        <taxon>Pterygota</taxon>
        <taxon>Neoptera</taxon>
        <taxon>Endopterygota</taxon>
        <taxon>Hymenoptera</taxon>
        <taxon>Apocrita</taxon>
        <taxon>Ichneumonoidea</taxon>
        <taxon>Braconidae</taxon>
        <taxon>Aphidiinae</taxon>
        <taxon>Aphidius</taxon>
    </lineage>
</organism>
<evidence type="ECO:0000313" key="1">
    <source>
        <dbReference type="EMBL" id="KAF7996690.1"/>
    </source>
</evidence>
<comment type="caution">
    <text evidence="1">The sequence shown here is derived from an EMBL/GenBank/DDBJ whole genome shotgun (WGS) entry which is preliminary data.</text>
</comment>
<dbReference type="Proteomes" id="UP000639338">
    <property type="component" value="Unassembled WGS sequence"/>
</dbReference>
<sequence length="383" mass="42880">MSYPPVIQPTNHSMTDADIKYYLKKLEFPNCAKEALVAIANLPRMSASTARQQIQIQTELMTEFVFGEIDKLKQLKSSRALQELQLIEVLSEFFRCPEHSPAVKNAVFLLLFPAEYPRYEILGNLSSLSIATQNTEVLDSTGMWMQQLGSTSPQSVALAKHILDEFFIYTLNAIDKLNMLPSIVPHFTANLLTAIGEVYKDVDPPNKLLKLAGDWIDDNPDLLTTSLIDNPALPSGGIPMTPITPIAGLFRWCILNPVRPKVENTDKDNNDNNSLKFYSKIQQLLMDAVLRLKTSNGNKHAISAQHLAQTTRDLTGLLDQSRNNEKECNLALERLAQAVSTALSVNCIYGYQQELFALLQPLASRHFLIDWIIMTYGTKSTIV</sequence>
<gene>
    <name evidence="1" type="ORF">HCN44_002336</name>
</gene>
<dbReference type="OrthoDB" id="5861309at2759"/>
<keyword evidence="2" id="KW-1185">Reference proteome</keyword>
<protein>
    <submittedName>
        <fullName evidence="1">Uncharacterized protein</fullName>
    </submittedName>
</protein>
<dbReference type="PANTHER" id="PTHR14540:SF2">
    <property type="entry name" value="INTEGRATOR COMPLEX SUBUNIT 15"/>
    <property type="match status" value="1"/>
</dbReference>
<dbReference type="EMBL" id="JACMRX010000001">
    <property type="protein sequence ID" value="KAF7996690.1"/>
    <property type="molecule type" value="Genomic_DNA"/>
</dbReference>
<dbReference type="PANTHER" id="PTHR14540">
    <property type="entry name" value="INTEGRATOR COMPLEX SUBUNIT 15"/>
    <property type="match status" value="1"/>
</dbReference>
<dbReference type="InterPro" id="IPR027844">
    <property type="entry name" value="INTS15"/>
</dbReference>
<proteinExistence type="predicted"/>
<accession>A0A834XZT6</accession>
<name>A0A834XZT6_APHGI</name>
<dbReference type="AlphaFoldDB" id="A0A834XZT6"/>
<reference evidence="1 2" key="1">
    <citation type="submission" date="2020-08" db="EMBL/GenBank/DDBJ databases">
        <title>Aphidius gifuensis genome sequencing and assembly.</title>
        <authorList>
            <person name="Du Z."/>
        </authorList>
    </citation>
    <scope>NUCLEOTIDE SEQUENCE [LARGE SCALE GENOMIC DNA]</scope>
    <source>
        <strain evidence="1">YNYX2018</strain>
        <tissue evidence="1">Adults</tissue>
    </source>
</reference>
<evidence type="ECO:0000313" key="2">
    <source>
        <dbReference type="Proteomes" id="UP000639338"/>
    </source>
</evidence>
<dbReference type="Pfam" id="PF14964">
    <property type="entry name" value="INTS15"/>
    <property type="match status" value="1"/>
</dbReference>